<feature type="compositionally biased region" description="Polar residues" evidence="1">
    <location>
        <begin position="44"/>
        <end position="54"/>
    </location>
</feature>
<dbReference type="AlphaFoldDB" id="A0A8H6RZK4"/>
<accession>A0A8H6RZK4</accession>
<dbReference type="GeneID" id="59352698"/>
<proteinExistence type="predicted"/>
<evidence type="ECO:0000256" key="1">
    <source>
        <dbReference type="SAM" id="MobiDB-lite"/>
    </source>
</evidence>
<dbReference type="Proteomes" id="UP000636479">
    <property type="component" value="Unassembled WGS sequence"/>
</dbReference>
<sequence>MHEKLQSARETTNTSVPPRSALPWSYSRLKFTSREAESKKSSAPALSTHSSLLTSGEPDDYPGGRNHQIFCSASTSTISAFPSSAGEITCSAGLPAAPPNKHILTTATLNRMYPVLLPVDFTLPIPFWLGYPGLEARR</sequence>
<comment type="caution">
    <text evidence="2">The sequence shown here is derived from an EMBL/GenBank/DDBJ whole genome shotgun (WGS) entry which is preliminary data.</text>
</comment>
<protein>
    <submittedName>
        <fullName evidence="2">Uncharacterized protein</fullName>
    </submittedName>
</protein>
<evidence type="ECO:0000313" key="2">
    <source>
        <dbReference type="EMBL" id="KAF7289152.1"/>
    </source>
</evidence>
<gene>
    <name evidence="2" type="ORF">MIND_01376200</name>
</gene>
<dbReference type="RefSeq" id="XP_037213183.1">
    <property type="nucleotide sequence ID" value="XM_037370182.1"/>
</dbReference>
<dbReference type="EMBL" id="JACAZF010000017">
    <property type="protein sequence ID" value="KAF7289152.1"/>
    <property type="molecule type" value="Genomic_DNA"/>
</dbReference>
<evidence type="ECO:0000313" key="3">
    <source>
        <dbReference type="Proteomes" id="UP000636479"/>
    </source>
</evidence>
<feature type="compositionally biased region" description="Polar residues" evidence="1">
    <location>
        <begin position="8"/>
        <end position="17"/>
    </location>
</feature>
<reference evidence="2" key="1">
    <citation type="submission" date="2020-05" db="EMBL/GenBank/DDBJ databases">
        <title>Mycena genomes resolve the evolution of fungal bioluminescence.</title>
        <authorList>
            <person name="Tsai I.J."/>
        </authorList>
    </citation>
    <scope>NUCLEOTIDE SEQUENCE</scope>
    <source>
        <strain evidence="2">171206Taipei</strain>
    </source>
</reference>
<organism evidence="2 3">
    <name type="scientific">Mycena indigotica</name>
    <dbReference type="NCBI Taxonomy" id="2126181"/>
    <lineage>
        <taxon>Eukaryota</taxon>
        <taxon>Fungi</taxon>
        <taxon>Dikarya</taxon>
        <taxon>Basidiomycota</taxon>
        <taxon>Agaricomycotina</taxon>
        <taxon>Agaricomycetes</taxon>
        <taxon>Agaricomycetidae</taxon>
        <taxon>Agaricales</taxon>
        <taxon>Marasmiineae</taxon>
        <taxon>Mycenaceae</taxon>
        <taxon>Mycena</taxon>
    </lineage>
</organism>
<name>A0A8H6RZK4_9AGAR</name>
<feature type="region of interest" description="Disordered" evidence="1">
    <location>
        <begin position="35"/>
        <end position="66"/>
    </location>
</feature>
<feature type="region of interest" description="Disordered" evidence="1">
    <location>
        <begin position="1"/>
        <end position="22"/>
    </location>
</feature>
<keyword evidence="3" id="KW-1185">Reference proteome</keyword>